<dbReference type="InterPro" id="IPR021924">
    <property type="entry name" value="DUF3537"/>
</dbReference>
<keyword evidence="1" id="KW-1133">Transmembrane helix</keyword>
<evidence type="ECO:0000313" key="2">
    <source>
        <dbReference type="EMBL" id="THU48539.1"/>
    </source>
</evidence>
<name>A0A4S8IK82_MUSBA</name>
<evidence type="ECO:0000313" key="3">
    <source>
        <dbReference type="Proteomes" id="UP000317650"/>
    </source>
</evidence>
<organism evidence="2 3">
    <name type="scientific">Musa balbisiana</name>
    <name type="common">Banana</name>
    <dbReference type="NCBI Taxonomy" id="52838"/>
    <lineage>
        <taxon>Eukaryota</taxon>
        <taxon>Viridiplantae</taxon>
        <taxon>Streptophyta</taxon>
        <taxon>Embryophyta</taxon>
        <taxon>Tracheophyta</taxon>
        <taxon>Spermatophyta</taxon>
        <taxon>Magnoliopsida</taxon>
        <taxon>Liliopsida</taxon>
        <taxon>Zingiberales</taxon>
        <taxon>Musaceae</taxon>
        <taxon>Musa</taxon>
    </lineage>
</organism>
<gene>
    <name evidence="2" type="ORF">C4D60_Mb06t00020</name>
</gene>
<accession>A0A4S8IK82</accession>
<dbReference type="PANTHER" id="PTHR31963">
    <property type="entry name" value="RAS GUANINE NUCLEOTIDE EXCHANGE FACTOR K"/>
    <property type="match status" value="1"/>
</dbReference>
<dbReference type="AlphaFoldDB" id="A0A4S8IK82"/>
<evidence type="ECO:0000256" key="1">
    <source>
        <dbReference type="SAM" id="Phobius"/>
    </source>
</evidence>
<dbReference type="Pfam" id="PF12056">
    <property type="entry name" value="DUF3537"/>
    <property type="match status" value="1"/>
</dbReference>
<keyword evidence="3" id="KW-1185">Reference proteome</keyword>
<keyword evidence="1" id="KW-0472">Membrane</keyword>
<proteinExistence type="predicted"/>
<sequence length="108" mass="12166">MDGSWPTPRRGCPGKGLHTRSFTAMDSAAPGSTALGPPRVWYARSLSHADDKLRSFRFYLRWMCINQFNAKHAMVSWSVFLLLGIFVFTASHFVLSYAPTHPTYDVVV</sequence>
<dbReference type="PANTHER" id="PTHR31963:SF29">
    <property type="entry name" value="OS02G0566400 PROTEIN"/>
    <property type="match status" value="1"/>
</dbReference>
<comment type="caution">
    <text evidence="2">The sequence shown here is derived from an EMBL/GenBank/DDBJ whole genome shotgun (WGS) entry which is preliminary data.</text>
</comment>
<feature type="transmembrane region" description="Helical" evidence="1">
    <location>
        <begin position="77"/>
        <end position="98"/>
    </location>
</feature>
<dbReference type="Proteomes" id="UP000317650">
    <property type="component" value="Chromosome 6"/>
</dbReference>
<protein>
    <submittedName>
        <fullName evidence="2">Uncharacterized protein</fullName>
    </submittedName>
</protein>
<reference evidence="2 3" key="1">
    <citation type="journal article" date="2019" name="Nat. Plants">
        <title>Genome sequencing of Musa balbisiana reveals subgenome evolution and function divergence in polyploid bananas.</title>
        <authorList>
            <person name="Yao X."/>
        </authorList>
    </citation>
    <scope>NUCLEOTIDE SEQUENCE [LARGE SCALE GENOMIC DNA]</scope>
    <source>
        <strain evidence="3">cv. DH-PKW</strain>
        <tissue evidence="2">Leaves</tissue>
    </source>
</reference>
<keyword evidence="1" id="KW-0812">Transmembrane</keyword>
<dbReference type="EMBL" id="PYDT01000009">
    <property type="protein sequence ID" value="THU48539.1"/>
    <property type="molecule type" value="Genomic_DNA"/>
</dbReference>